<dbReference type="RefSeq" id="WP_203569829.1">
    <property type="nucleotide sequence ID" value="NZ_WOFE01000001.1"/>
</dbReference>
<dbReference type="SFLD" id="SFLDG01129">
    <property type="entry name" value="C1.5:_HAD__Beta-PGM__Phosphata"/>
    <property type="match status" value="1"/>
</dbReference>
<comment type="caution">
    <text evidence="2">The sequence shown here is derived from an EMBL/GenBank/DDBJ whole genome shotgun (WGS) entry which is preliminary data.</text>
</comment>
<keyword evidence="3" id="KW-1185">Reference proteome</keyword>
<dbReference type="InterPro" id="IPR051540">
    <property type="entry name" value="S-2-haloacid_dehalogenase"/>
</dbReference>
<dbReference type="InterPro" id="IPR006439">
    <property type="entry name" value="HAD-SF_hydro_IA"/>
</dbReference>
<keyword evidence="1 2" id="KW-0378">Hydrolase</keyword>
<dbReference type="NCBIfam" id="TIGR01549">
    <property type="entry name" value="HAD-SF-IA-v1"/>
    <property type="match status" value="1"/>
</dbReference>
<dbReference type="InterPro" id="IPR036412">
    <property type="entry name" value="HAD-like_sf"/>
</dbReference>
<dbReference type="PANTHER" id="PTHR43316:SF3">
    <property type="entry name" value="HALOACID DEHALOGENASE, TYPE II (AFU_ORTHOLOGUE AFUA_2G07750)-RELATED"/>
    <property type="match status" value="1"/>
</dbReference>
<evidence type="ECO:0000313" key="2">
    <source>
        <dbReference type="EMBL" id="MBM5570534.1"/>
    </source>
</evidence>
<evidence type="ECO:0000313" key="3">
    <source>
        <dbReference type="Proteomes" id="UP001195660"/>
    </source>
</evidence>
<dbReference type="EMBL" id="WOFE01000001">
    <property type="protein sequence ID" value="MBM5570534.1"/>
    <property type="molecule type" value="Genomic_DNA"/>
</dbReference>
<evidence type="ECO:0000256" key="1">
    <source>
        <dbReference type="ARBA" id="ARBA00022801"/>
    </source>
</evidence>
<dbReference type="Gene3D" id="3.40.50.1000">
    <property type="entry name" value="HAD superfamily/HAD-like"/>
    <property type="match status" value="1"/>
</dbReference>
<name>A0ABS2C8Q8_9NEIS</name>
<dbReference type="SFLD" id="SFLDS00003">
    <property type="entry name" value="Haloacid_Dehalogenase"/>
    <property type="match status" value="1"/>
</dbReference>
<dbReference type="Pfam" id="PF00702">
    <property type="entry name" value="Hydrolase"/>
    <property type="match status" value="1"/>
</dbReference>
<proteinExistence type="predicted"/>
<organism evidence="2 3">
    <name type="scientific">Deefgea chitinilytica</name>
    <dbReference type="NCBI Taxonomy" id="570276"/>
    <lineage>
        <taxon>Bacteria</taxon>
        <taxon>Pseudomonadati</taxon>
        <taxon>Pseudomonadota</taxon>
        <taxon>Betaproteobacteria</taxon>
        <taxon>Neisseriales</taxon>
        <taxon>Chitinibacteraceae</taxon>
        <taxon>Deefgea</taxon>
    </lineage>
</organism>
<dbReference type="InterPro" id="IPR023214">
    <property type="entry name" value="HAD_sf"/>
</dbReference>
<dbReference type="GO" id="GO:0016787">
    <property type="term" value="F:hydrolase activity"/>
    <property type="evidence" value="ECO:0007669"/>
    <property type="project" value="UniProtKB-KW"/>
</dbReference>
<dbReference type="PANTHER" id="PTHR43316">
    <property type="entry name" value="HYDROLASE, HALOACID DELAHOGENASE-RELATED"/>
    <property type="match status" value="1"/>
</dbReference>
<accession>A0ABS2C8Q8</accession>
<sequence length="208" mass="23033">MNQILTEPAYNYPQAVVFDVFGTLLEIGKQHHPYLSLMKYLRAHGRPPQTDDSRFILTFDGSIAELAAHFDATVPADQLAEYDTALEADLNNISCFSDVAATFTALRLRGCRIAICSNLAQPYGSKVMELLPSADVYAMSYELGCIKPEPQIYQYVLDKLNLPANECIFIGDSEYADQDGPIAMGMDGRLVSRQRGQKLMDALADILV</sequence>
<gene>
    <name evidence="2" type="ORF">GM173_02955</name>
</gene>
<reference evidence="2 3" key="1">
    <citation type="submission" date="2019-11" db="EMBL/GenBank/DDBJ databases">
        <title>Novel Deefgea species.</title>
        <authorList>
            <person name="Han J.-H."/>
        </authorList>
    </citation>
    <scope>NUCLEOTIDE SEQUENCE [LARGE SCALE GENOMIC DNA]</scope>
    <source>
        <strain evidence="2 3">LMG 24817</strain>
    </source>
</reference>
<dbReference type="SUPFAM" id="SSF56784">
    <property type="entry name" value="HAD-like"/>
    <property type="match status" value="1"/>
</dbReference>
<dbReference type="PRINTS" id="PR00413">
    <property type="entry name" value="HADHALOGNASE"/>
</dbReference>
<dbReference type="Proteomes" id="UP001195660">
    <property type="component" value="Unassembled WGS sequence"/>
</dbReference>
<protein>
    <submittedName>
        <fullName evidence="2">HAD-IA family hydrolase</fullName>
    </submittedName>
</protein>